<keyword evidence="3 6" id="KW-0547">Nucleotide-binding</keyword>
<comment type="caution">
    <text evidence="11">The sequence shown here is derived from an EMBL/GenBank/DDBJ whole genome shotgun (WGS) entry which is preliminary data.</text>
</comment>
<evidence type="ECO:0000256" key="1">
    <source>
        <dbReference type="ARBA" id="ARBA00022527"/>
    </source>
</evidence>
<evidence type="ECO:0000259" key="10">
    <source>
        <dbReference type="PROSITE" id="PS51285"/>
    </source>
</evidence>
<proteinExistence type="inferred from homology"/>
<evidence type="ECO:0000256" key="7">
    <source>
        <dbReference type="RuleBase" id="RU000304"/>
    </source>
</evidence>
<organism evidence="11 12">
    <name type="scientific">Tetraparma gracilis</name>
    <dbReference type="NCBI Taxonomy" id="2962635"/>
    <lineage>
        <taxon>Eukaryota</taxon>
        <taxon>Sar</taxon>
        <taxon>Stramenopiles</taxon>
        <taxon>Ochrophyta</taxon>
        <taxon>Bolidophyceae</taxon>
        <taxon>Parmales</taxon>
        <taxon>Triparmaceae</taxon>
        <taxon>Tetraparma</taxon>
    </lineage>
</organism>
<keyword evidence="5 6" id="KW-0067">ATP-binding</keyword>
<dbReference type="InterPro" id="IPR000961">
    <property type="entry name" value="AGC-kinase_C"/>
</dbReference>
<feature type="domain" description="AGC-kinase C-terminal" evidence="10">
    <location>
        <begin position="392"/>
        <end position="445"/>
    </location>
</feature>
<dbReference type="EMBL" id="BRYB01006172">
    <property type="protein sequence ID" value="GMI51145.1"/>
    <property type="molecule type" value="Genomic_DNA"/>
</dbReference>
<dbReference type="Proteomes" id="UP001165060">
    <property type="component" value="Unassembled WGS sequence"/>
</dbReference>
<dbReference type="PROSITE" id="PS50011">
    <property type="entry name" value="PROTEIN_KINASE_DOM"/>
    <property type="match status" value="1"/>
</dbReference>
<evidence type="ECO:0000259" key="9">
    <source>
        <dbReference type="PROSITE" id="PS50011"/>
    </source>
</evidence>
<keyword evidence="2" id="KW-0808">Transferase</keyword>
<feature type="compositionally biased region" description="Low complexity" evidence="8">
    <location>
        <begin position="90"/>
        <end position="103"/>
    </location>
</feature>
<dbReference type="InterPro" id="IPR011009">
    <property type="entry name" value="Kinase-like_dom_sf"/>
</dbReference>
<reference evidence="11 12" key="1">
    <citation type="journal article" date="2023" name="Commun. Biol.">
        <title>Genome analysis of Parmales, the sister group of diatoms, reveals the evolutionary specialization of diatoms from phago-mixotrophs to photoautotrophs.</title>
        <authorList>
            <person name="Ban H."/>
            <person name="Sato S."/>
            <person name="Yoshikawa S."/>
            <person name="Yamada K."/>
            <person name="Nakamura Y."/>
            <person name="Ichinomiya M."/>
            <person name="Sato N."/>
            <person name="Blanc-Mathieu R."/>
            <person name="Endo H."/>
            <person name="Kuwata A."/>
            <person name="Ogata H."/>
        </authorList>
    </citation>
    <scope>NUCLEOTIDE SEQUENCE [LARGE SCALE GENOMIC DNA]</scope>
</reference>
<evidence type="ECO:0000256" key="3">
    <source>
        <dbReference type="ARBA" id="ARBA00022741"/>
    </source>
</evidence>
<gene>
    <name evidence="11" type="ORF">TeGR_g8463</name>
</gene>
<feature type="domain" description="Protein kinase" evidence="9">
    <location>
        <begin position="132"/>
        <end position="391"/>
    </location>
</feature>
<dbReference type="PANTHER" id="PTHR24353:SF37">
    <property type="entry name" value="CAMP-DEPENDENT PROTEIN KINASE CATALYTIC SUBUNIT PRKX"/>
    <property type="match status" value="1"/>
</dbReference>
<keyword evidence="4" id="KW-0418">Kinase</keyword>
<dbReference type="PROSITE" id="PS00107">
    <property type="entry name" value="PROTEIN_KINASE_ATP"/>
    <property type="match status" value="1"/>
</dbReference>
<dbReference type="InterPro" id="IPR017441">
    <property type="entry name" value="Protein_kinase_ATP_BS"/>
</dbReference>
<evidence type="ECO:0000313" key="11">
    <source>
        <dbReference type="EMBL" id="GMI51145.1"/>
    </source>
</evidence>
<dbReference type="PROSITE" id="PS51285">
    <property type="entry name" value="AGC_KINASE_CTER"/>
    <property type="match status" value="1"/>
</dbReference>
<dbReference type="PANTHER" id="PTHR24353">
    <property type="entry name" value="CYCLIC NUCLEOTIDE-DEPENDENT PROTEIN KINASE"/>
    <property type="match status" value="1"/>
</dbReference>
<comment type="similarity">
    <text evidence="7">Belongs to the protein kinase superfamily.</text>
</comment>
<accession>A0ABQ6N9D0</accession>
<evidence type="ECO:0000256" key="5">
    <source>
        <dbReference type="ARBA" id="ARBA00022840"/>
    </source>
</evidence>
<feature type="region of interest" description="Disordered" evidence="8">
    <location>
        <begin position="1"/>
        <end position="116"/>
    </location>
</feature>
<dbReference type="SMART" id="SM00220">
    <property type="entry name" value="S_TKc"/>
    <property type="match status" value="1"/>
</dbReference>
<feature type="compositionally biased region" description="Low complexity" evidence="8">
    <location>
        <begin position="60"/>
        <end position="69"/>
    </location>
</feature>
<dbReference type="InterPro" id="IPR008271">
    <property type="entry name" value="Ser/Thr_kinase_AS"/>
</dbReference>
<dbReference type="SUPFAM" id="SSF56112">
    <property type="entry name" value="Protein kinase-like (PK-like)"/>
    <property type="match status" value="1"/>
</dbReference>
<dbReference type="Gene3D" id="1.10.510.10">
    <property type="entry name" value="Transferase(Phosphotransferase) domain 1"/>
    <property type="match status" value="1"/>
</dbReference>
<feature type="compositionally biased region" description="Basic and acidic residues" evidence="8">
    <location>
        <begin position="21"/>
        <end position="34"/>
    </location>
</feature>
<name>A0ABQ6N9D0_9STRA</name>
<evidence type="ECO:0000256" key="6">
    <source>
        <dbReference type="PROSITE-ProRule" id="PRU10141"/>
    </source>
</evidence>
<dbReference type="PROSITE" id="PS00108">
    <property type="entry name" value="PROTEIN_KINASE_ST"/>
    <property type="match status" value="1"/>
</dbReference>
<keyword evidence="1 7" id="KW-0723">Serine/threonine-protein kinase</keyword>
<dbReference type="Gene3D" id="3.30.200.20">
    <property type="entry name" value="Phosphorylase Kinase, domain 1"/>
    <property type="match status" value="1"/>
</dbReference>
<dbReference type="InterPro" id="IPR000719">
    <property type="entry name" value="Prot_kinase_dom"/>
</dbReference>
<evidence type="ECO:0000256" key="4">
    <source>
        <dbReference type="ARBA" id="ARBA00022777"/>
    </source>
</evidence>
<dbReference type="Pfam" id="PF00069">
    <property type="entry name" value="Pkinase"/>
    <property type="match status" value="1"/>
</dbReference>
<feature type="compositionally biased region" description="Basic and acidic residues" evidence="8">
    <location>
        <begin position="43"/>
        <end position="59"/>
    </location>
</feature>
<evidence type="ECO:0000256" key="8">
    <source>
        <dbReference type="SAM" id="MobiDB-lite"/>
    </source>
</evidence>
<sequence>MGCGASAPPPEKYRFHYTGDAGHEEFDEKRKAETDASAAQVSGRKDSFKAGDGKIHAAEPEAPASTPASVGAAASKMKRKVSAKDRFKNAKNATKTASAFSAAGKQRSKRNKGPHGWIAKDMLLGKASLDKFEPKRVIGTGLMGTVQLAMFKKDETWCAIKMIKKDYVCRHNDGRHIKAERALLNACDSPFIVNLFGTFQDKKFVYFVMEYAAGGELFSRLHNTKGIFGCNTSKFYLCEILLAIEHVQSHGYAYRDLKPENIMLDEEGHCKLIDFGFAARPDKDGLLHTNVGTPAYLSPEQLNHKKTGGYKPYVDYWSFAILMYEFMTGVTPFCKNFKDSSYEIYTRVITGKIKFPSHFDPLGRELVTALTNVDVDKRLKDAKSVKAHSYFEGVDWARVENRELAPPHVPKLKEKGDCHYFEQYGPVNDSEKAPDKIDHSVFAGF</sequence>
<evidence type="ECO:0000313" key="12">
    <source>
        <dbReference type="Proteomes" id="UP001165060"/>
    </source>
</evidence>
<evidence type="ECO:0000256" key="2">
    <source>
        <dbReference type="ARBA" id="ARBA00022679"/>
    </source>
</evidence>
<feature type="binding site" evidence="6">
    <location>
        <position position="165"/>
    </location>
    <ligand>
        <name>ATP</name>
        <dbReference type="ChEBI" id="CHEBI:30616"/>
    </ligand>
</feature>
<protein>
    <submittedName>
        <fullName evidence="11">Uncharacterized protein</fullName>
    </submittedName>
</protein>
<dbReference type="SMART" id="SM00133">
    <property type="entry name" value="S_TK_X"/>
    <property type="match status" value="1"/>
</dbReference>
<keyword evidence="12" id="KW-1185">Reference proteome</keyword>